<comment type="similarity">
    <text evidence="1">Belongs to the peptidase S12 family.</text>
</comment>
<dbReference type="Proteomes" id="UP000039046">
    <property type="component" value="Unassembled WGS sequence"/>
</dbReference>
<name>A0A0A1TMD9_9HYPO</name>
<evidence type="ECO:0000256" key="1">
    <source>
        <dbReference type="ARBA" id="ARBA00038215"/>
    </source>
</evidence>
<dbReference type="STRING" id="1531966.A0A0A1TMD9"/>
<protein>
    <recommendedName>
        <fullName evidence="3">Beta-lactamase-related domain-containing protein</fullName>
    </recommendedName>
</protein>
<feature type="compositionally biased region" description="Polar residues" evidence="2">
    <location>
        <begin position="12"/>
        <end position="21"/>
    </location>
</feature>
<sequence>MMTRTYMDTKHTSQQPQRQSPVLMSNSYGIQRGRSVLPSDANSGSLAAASKRSNPLTPHFEHLVQKLLKQWHAPGVSIGVVDGDDIYTAGYGLAALPNVPATSATLYATASTTKAFTAASLSCLIHSGECPQLARGWDTPISSLMRDDFLLHDEWATEHVTLDDAACHRTGLPGGDFGWRDTDDGQIPSDQHRVRQLRHVMPSLEPRLQLQYNNSMYVVLARATEVVTGNRFPEILRDKIWGPLKMDNTFLDTYQALNTRLPLARGYNWNEEHKEQREYPVESVRSSSGAGGTISNVIDYTRWIHCLLHRGPEIPGKVHDDLRKMRTMDTDETLYGLGWVKTLRYGETMYIHTGGKDCFTSYIMWFPEHKYGLVAMTNTGLGSHAARIALAKLIEDRFEVPYKKRIDADKEFEKLWRPEGKSPQDGLKMWYPDVQLPSPSDVGLLDIIGTYRAPGHGRFVLVENERVDKSGNRTLLTADTSSKDRFRNEKWHMRHVSGRFWLIEVFDSIVDVCYGFHGAEVIVGPAGQVTGLKITLTPPGSKPDHGFVLFSKV</sequence>
<organism evidence="4 5">
    <name type="scientific">[Torrubiella] hemipterigena</name>
    <dbReference type="NCBI Taxonomy" id="1531966"/>
    <lineage>
        <taxon>Eukaryota</taxon>
        <taxon>Fungi</taxon>
        <taxon>Dikarya</taxon>
        <taxon>Ascomycota</taxon>
        <taxon>Pezizomycotina</taxon>
        <taxon>Sordariomycetes</taxon>
        <taxon>Hypocreomycetidae</taxon>
        <taxon>Hypocreales</taxon>
        <taxon>Clavicipitaceae</taxon>
        <taxon>Clavicipitaceae incertae sedis</taxon>
        <taxon>'Torrubiella' clade</taxon>
    </lineage>
</organism>
<evidence type="ECO:0000259" key="3">
    <source>
        <dbReference type="Pfam" id="PF00144"/>
    </source>
</evidence>
<dbReference type="AlphaFoldDB" id="A0A0A1TMD9"/>
<dbReference type="InterPro" id="IPR012338">
    <property type="entry name" value="Beta-lactam/transpept-like"/>
</dbReference>
<gene>
    <name evidence="4" type="ORF">VHEMI07162</name>
</gene>
<evidence type="ECO:0000256" key="2">
    <source>
        <dbReference type="SAM" id="MobiDB-lite"/>
    </source>
</evidence>
<dbReference type="Gene3D" id="3.40.710.10">
    <property type="entry name" value="DD-peptidase/beta-lactamase superfamily"/>
    <property type="match status" value="1"/>
</dbReference>
<dbReference type="Pfam" id="PF00144">
    <property type="entry name" value="Beta-lactamase"/>
    <property type="match status" value="1"/>
</dbReference>
<feature type="domain" description="Beta-lactamase-related" evidence="3">
    <location>
        <begin position="60"/>
        <end position="386"/>
    </location>
</feature>
<feature type="region of interest" description="Disordered" evidence="2">
    <location>
        <begin position="34"/>
        <end position="53"/>
    </location>
</feature>
<dbReference type="HOGENOM" id="CLU_020027_14_1_1"/>
<feature type="region of interest" description="Disordered" evidence="2">
    <location>
        <begin position="1"/>
        <end position="21"/>
    </location>
</feature>
<evidence type="ECO:0000313" key="5">
    <source>
        <dbReference type="Proteomes" id="UP000039046"/>
    </source>
</evidence>
<keyword evidence="5" id="KW-1185">Reference proteome</keyword>
<evidence type="ECO:0000313" key="4">
    <source>
        <dbReference type="EMBL" id="CEJ91452.1"/>
    </source>
</evidence>
<dbReference type="PANTHER" id="PTHR46825">
    <property type="entry name" value="D-ALANYL-D-ALANINE-CARBOXYPEPTIDASE/ENDOPEPTIDASE AMPH"/>
    <property type="match status" value="1"/>
</dbReference>
<proteinExistence type="inferred from homology"/>
<feature type="compositionally biased region" description="Polar residues" evidence="2">
    <location>
        <begin position="40"/>
        <end position="53"/>
    </location>
</feature>
<dbReference type="InterPro" id="IPR050491">
    <property type="entry name" value="AmpC-like"/>
</dbReference>
<reference evidence="4 5" key="1">
    <citation type="journal article" date="2015" name="Genome Announc.">
        <title>Draft Genome Sequence and Gene Annotation of the Entomopathogenic Fungus Verticillium hemipterigenum.</title>
        <authorList>
            <person name="Horn F."/>
            <person name="Habel A."/>
            <person name="Scharf D.H."/>
            <person name="Dworschak J."/>
            <person name="Brakhage A.A."/>
            <person name="Guthke R."/>
            <person name="Hertweck C."/>
            <person name="Linde J."/>
        </authorList>
    </citation>
    <scope>NUCLEOTIDE SEQUENCE [LARGE SCALE GENOMIC DNA]</scope>
</reference>
<dbReference type="PANTHER" id="PTHR46825:SF9">
    <property type="entry name" value="BETA-LACTAMASE-RELATED DOMAIN-CONTAINING PROTEIN"/>
    <property type="match status" value="1"/>
</dbReference>
<dbReference type="OrthoDB" id="5946976at2759"/>
<accession>A0A0A1TMD9</accession>
<dbReference type="SUPFAM" id="SSF56601">
    <property type="entry name" value="beta-lactamase/transpeptidase-like"/>
    <property type="match status" value="1"/>
</dbReference>
<dbReference type="InterPro" id="IPR001466">
    <property type="entry name" value="Beta-lactam-related"/>
</dbReference>
<dbReference type="EMBL" id="CDHN01000003">
    <property type="protein sequence ID" value="CEJ91452.1"/>
    <property type="molecule type" value="Genomic_DNA"/>
</dbReference>